<evidence type="ECO:0008006" key="4">
    <source>
        <dbReference type="Google" id="ProtNLM"/>
    </source>
</evidence>
<sequence length="73" mass="7866">PSASEPTKTIKPTKKTSLKPALYGPKKTWSKGVSSIETRKKNLKRKKISSSDSKFDVEQDAIATSGTTVKGSV</sequence>
<keyword evidence="3" id="KW-1185">Reference proteome</keyword>
<reference evidence="2 3" key="1">
    <citation type="journal article" date="2018" name="Front. Plant Sci.">
        <title>Red Clover (Trifolium pratense) and Zigzag Clover (T. medium) - A Picture of Genomic Similarities and Differences.</title>
        <authorList>
            <person name="Dluhosova J."/>
            <person name="Istvanek J."/>
            <person name="Nedelnik J."/>
            <person name="Repkova J."/>
        </authorList>
    </citation>
    <scope>NUCLEOTIDE SEQUENCE [LARGE SCALE GENOMIC DNA]</scope>
    <source>
        <strain evidence="3">cv. 10/8</strain>
        <tissue evidence="2">Leaf</tissue>
    </source>
</reference>
<evidence type="ECO:0000313" key="2">
    <source>
        <dbReference type="EMBL" id="MCI55614.1"/>
    </source>
</evidence>
<comment type="caution">
    <text evidence="2">The sequence shown here is derived from an EMBL/GenBank/DDBJ whole genome shotgun (WGS) entry which is preliminary data.</text>
</comment>
<feature type="region of interest" description="Disordered" evidence="1">
    <location>
        <begin position="1"/>
        <end position="52"/>
    </location>
</feature>
<feature type="non-terminal residue" evidence="2">
    <location>
        <position position="1"/>
    </location>
</feature>
<protein>
    <recommendedName>
        <fullName evidence="4">Envelope-like protein</fullName>
    </recommendedName>
</protein>
<evidence type="ECO:0000313" key="3">
    <source>
        <dbReference type="Proteomes" id="UP000265520"/>
    </source>
</evidence>
<feature type="compositionally biased region" description="Low complexity" evidence="1">
    <location>
        <begin position="1"/>
        <end position="10"/>
    </location>
</feature>
<evidence type="ECO:0000256" key="1">
    <source>
        <dbReference type="SAM" id="MobiDB-lite"/>
    </source>
</evidence>
<dbReference type="Proteomes" id="UP000265520">
    <property type="component" value="Unassembled WGS sequence"/>
</dbReference>
<dbReference type="AlphaFoldDB" id="A0A392T525"/>
<accession>A0A392T525</accession>
<dbReference type="EMBL" id="LXQA010499145">
    <property type="protein sequence ID" value="MCI55614.1"/>
    <property type="molecule type" value="Genomic_DNA"/>
</dbReference>
<proteinExistence type="predicted"/>
<name>A0A392T525_9FABA</name>
<organism evidence="2 3">
    <name type="scientific">Trifolium medium</name>
    <dbReference type="NCBI Taxonomy" id="97028"/>
    <lineage>
        <taxon>Eukaryota</taxon>
        <taxon>Viridiplantae</taxon>
        <taxon>Streptophyta</taxon>
        <taxon>Embryophyta</taxon>
        <taxon>Tracheophyta</taxon>
        <taxon>Spermatophyta</taxon>
        <taxon>Magnoliopsida</taxon>
        <taxon>eudicotyledons</taxon>
        <taxon>Gunneridae</taxon>
        <taxon>Pentapetalae</taxon>
        <taxon>rosids</taxon>
        <taxon>fabids</taxon>
        <taxon>Fabales</taxon>
        <taxon>Fabaceae</taxon>
        <taxon>Papilionoideae</taxon>
        <taxon>50 kb inversion clade</taxon>
        <taxon>NPAAA clade</taxon>
        <taxon>Hologalegina</taxon>
        <taxon>IRL clade</taxon>
        <taxon>Trifolieae</taxon>
        <taxon>Trifolium</taxon>
    </lineage>
</organism>